<dbReference type="HOGENOM" id="CLU_3374392_0_0_10"/>
<dbReference type="AlphaFoldDB" id="E4RRK4"/>
<accession>E4RRK4</accession>
<proteinExistence type="predicted"/>
<dbReference type="EMBL" id="CP002305">
    <property type="protein sequence ID" value="ADQ16660.1"/>
    <property type="molecule type" value="Genomic_DNA"/>
</dbReference>
<name>E4RRK4_LEAB4</name>
<protein>
    <submittedName>
        <fullName evidence="1">Uncharacterized protein</fullName>
    </submittedName>
</protein>
<evidence type="ECO:0000313" key="2">
    <source>
        <dbReference type="Proteomes" id="UP000007435"/>
    </source>
</evidence>
<dbReference type="Proteomes" id="UP000007435">
    <property type="component" value="Chromosome"/>
</dbReference>
<reference evidence="1 2" key="2">
    <citation type="journal article" date="2011" name="Stand. Genomic Sci.">
        <title>Complete genome sequence of Leadbetterella byssophila type strain (4M15).</title>
        <authorList>
            <person name="Abt B."/>
            <person name="Teshima H."/>
            <person name="Lucas S."/>
            <person name="Lapidus A."/>
            <person name="Del Rio T.G."/>
            <person name="Nolan M."/>
            <person name="Tice H."/>
            <person name="Cheng J.F."/>
            <person name="Pitluck S."/>
            <person name="Liolios K."/>
            <person name="Pagani I."/>
            <person name="Ivanova N."/>
            <person name="Mavromatis K."/>
            <person name="Pati A."/>
            <person name="Tapia R."/>
            <person name="Han C."/>
            <person name="Goodwin L."/>
            <person name="Chen A."/>
            <person name="Palaniappan K."/>
            <person name="Land M."/>
            <person name="Hauser L."/>
            <person name="Chang Y.J."/>
            <person name="Jeffries C.D."/>
            <person name="Rohde M."/>
            <person name="Goker M."/>
            <person name="Tindall B.J."/>
            <person name="Detter J.C."/>
            <person name="Woyke T."/>
            <person name="Bristow J."/>
            <person name="Eisen J.A."/>
            <person name="Markowitz V."/>
            <person name="Hugenholtz P."/>
            <person name="Klenk H.P."/>
            <person name="Kyrpides N.C."/>
        </authorList>
    </citation>
    <scope>NUCLEOTIDE SEQUENCE [LARGE SCALE GENOMIC DNA]</scope>
    <source>
        <strain evidence="2">DSM 17132 / JCM 16389 / KACC 11308 / NBRC 106382 / 4M15</strain>
    </source>
</reference>
<reference key="1">
    <citation type="submission" date="2010-11" db="EMBL/GenBank/DDBJ databases">
        <title>The complete genome of Leadbetterella byssophila DSM 17132.</title>
        <authorList>
            <consortium name="US DOE Joint Genome Institute (JGI-PGF)"/>
            <person name="Lucas S."/>
            <person name="Copeland A."/>
            <person name="Lapidus A."/>
            <person name="Glavina del Rio T."/>
            <person name="Dalin E."/>
            <person name="Tice H."/>
            <person name="Bruce D."/>
            <person name="Goodwin L."/>
            <person name="Pitluck S."/>
            <person name="Kyrpides N."/>
            <person name="Mavromatis K."/>
            <person name="Ivanova N."/>
            <person name="Teshima H."/>
            <person name="Brettin T."/>
            <person name="Detter J.C."/>
            <person name="Han C."/>
            <person name="Tapia R."/>
            <person name="Land M."/>
            <person name="Hauser L."/>
            <person name="Markowitz V."/>
            <person name="Cheng J.-F."/>
            <person name="Hugenholtz P."/>
            <person name="Woyke T."/>
            <person name="Wu D."/>
            <person name="Tindall B."/>
            <person name="Pomrenke H.G."/>
            <person name="Brambilla E."/>
            <person name="Klenk H.-P."/>
            <person name="Eisen J.A."/>
        </authorList>
    </citation>
    <scope>NUCLEOTIDE SEQUENCE [LARGE SCALE GENOMIC DNA]</scope>
    <source>
        <strain>DSM 17132</strain>
    </source>
</reference>
<sequence>MINSLIQIQIQDKSTISLPNKYYAKKEYETKKAM</sequence>
<keyword evidence="2" id="KW-1185">Reference proteome</keyword>
<organism evidence="1 2">
    <name type="scientific">Leadbetterella byssophila (strain DSM 17132 / JCM 16389 / KACC 11308 / NBRC 106382 / 4M15)</name>
    <dbReference type="NCBI Taxonomy" id="649349"/>
    <lineage>
        <taxon>Bacteria</taxon>
        <taxon>Pseudomonadati</taxon>
        <taxon>Bacteroidota</taxon>
        <taxon>Cytophagia</taxon>
        <taxon>Cytophagales</taxon>
        <taxon>Leadbetterellaceae</taxon>
        <taxon>Leadbetterella</taxon>
    </lineage>
</organism>
<dbReference type="KEGG" id="lby:Lbys_0922"/>
<evidence type="ECO:0000313" key="1">
    <source>
        <dbReference type="EMBL" id="ADQ16660.1"/>
    </source>
</evidence>
<gene>
    <name evidence="1" type="ordered locus">Lbys_0922</name>
</gene>